<evidence type="ECO:0000256" key="1">
    <source>
        <dbReference type="SAM" id="SignalP"/>
    </source>
</evidence>
<feature type="chain" id="PRO_5007296340" evidence="1">
    <location>
        <begin position="24"/>
        <end position="143"/>
    </location>
</feature>
<evidence type="ECO:0000313" key="2">
    <source>
        <dbReference type="EMBL" id="KXS18454.1"/>
    </source>
</evidence>
<sequence>MTITHINMGIAFFLFSTLLLASALRRAPHPRLADMYVATCSGDRNCTESRWTFSEVEVAFYRSEGGVSSYFAYQEMDSMFFIPGDTSNPAATCNVNGTGGVCRYWAPYASPDQPSAGAPFVVFSLDQTYGSRKGWTSTGEATL</sequence>
<organism evidence="2 3">
    <name type="scientific">Gonapodya prolifera (strain JEL478)</name>
    <name type="common">Monoblepharis prolifera</name>
    <dbReference type="NCBI Taxonomy" id="1344416"/>
    <lineage>
        <taxon>Eukaryota</taxon>
        <taxon>Fungi</taxon>
        <taxon>Fungi incertae sedis</taxon>
        <taxon>Chytridiomycota</taxon>
        <taxon>Chytridiomycota incertae sedis</taxon>
        <taxon>Monoblepharidomycetes</taxon>
        <taxon>Monoblepharidales</taxon>
        <taxon>Gonapodyaceae</taxon>
        <taxon>Gonapodya</taxon>
    </lineage>
</organism>
<dbReference type="EMBL" id="KQ965742">
    <property type="protein sequence ID" value="KXS18454.1"/>
    <property type="molecule type" value="Genomic_DNA"/>
</dbReference>
<protein>
    <submittedName>
        <fullName evidence="2">Uncharacterized protein</fullName>
    </submittedName>
</protein>
<keyword evidence="1" id="KW-0732">Signal</keyword>
<name>A0A139AP82_GONPJ</name>
<dbReference type="AlphaFoldDB" id="A0A139AP82"/>
<dbReference type="Proteomes" id="UP000070544">
    <property type="component" value="Unassembled WGS sequence"/>
</dbReference>
<reference evidence="2 3" key="1">
    <citation type="journal article" date="2015" name="Genome Biol. Evol.">
        <title>Phylogenomic analyses indicate that early fungi evolved digesting cell walls of algal ancestors of land plants.</title>
        <authorList>
            <person name="Chang Y."/>
            <person name="Wang S."/>
            <person name="Sekimoto S."/>
            <person name="Aerts A.L."/>
            <person name="Choi C."/>
            <person name="Clum A."/>
            <person name="LaButti K.M."/>
            <person name="Lindquist E.A."/>
            <person name="Yee Ngan C."/>
            <person name="Ohm R.A."/>
            <person name="Salamov A.A."/>
            <person name="Grigoriev I.V."/>
            <person name="Spatafora J.W."/>
            <person name="Berbee M.L."/>
        </authorList>
    </citation>
    <scope>NUCLEOTIDE SEQUENCE [LARGE SCALE GENOMIC DNA]</scope>
    <source>
        <strain evidence="2 3">JEL478</strain>
    </source>
</reference>
<keyword evidence="3" id="KW-1185">Reference proteome</keyword>
<proteinExistence type="predicted"/>
<evidence type="ECO:0000313" key="3">
    <source>
        <dbReference type="Proteomes" id="UP000070544"/>
    </source>
</evidence>
<feature type="signal peptide" evidence="1">
    <location>
        <begin position="1"/>
        <end position="23"/>
    </location>
</feature>
<gene>
    <name evidence="2" type="ORF">M427DRAFT_29765</name>
</gene>
<accession>A0A139AP82</accession>